<dbReference type="AlphaFoldDB" id="A0A9X7VZK0"/>
<gene>
    <name evidence="17" type="ORF">JZ786_19490</name>
</gene>
<dbReference type="InterPro" id="IPR011650">
    <property type="entry name" value="Peptidase_M20_dimer"/>
</dbReference>
<evidence type="ECO:0000256" key="4">
    <source>
        <dbReference type="ARBA" id="ARBA00006247"/>
    </source>
</evidence>
<evidence type="ECO:0000256" key="12">
    <source>
        <dbReference type="ARBA" id="ARBA00023154"/>
    </source>
</evidence>
<keyword evidence="15" id="KW-0175">Coiled coil</keyword>
<dbReference type="InterPro" id="IPR010182">
    <property type="entry name" value="ArgE/DapE"/>
</dbReference>
<evidence type="ECO:0000256" key="7">
    <source>
        <dbReference type="ARBA" id="ARBA00022605"/>
    </source>
</evidence>
<feature type="domain" description="Peptidase M20 dimerisation" evidence="16">
    <location>
        <begin position="175"/>
        <end position="282"/>
    </location>
</feature>
<evidence type="ECO:0000256" key="13">
    <source>
        <dbReference type="ARBA" id="ARBA00023285"/>
    </source>
</evidence>
<dbReference type="Proteomes" id="UP000663505">
    <property type="component" value="Chromosome"/>
</dbReference>
<keyword evidence="13" id="KW-0170">Cobalt</keyword>
<evidence type="ECO:0000313" key="17">
    <source>
        <dbReference type="EMBL" id="QSO46613.1"/>
    </source>
</evidence>
<dbReference type="NCBIfam" id="NF006365">
    <property type="entry name" value="PRK08588.1"/>
    <property type="match status" value="1"/>
</dbReference>
<evidence type="ECO:0000256" key="11">
    <source>
        <dbReference type="ARBA" id="ARBA00022915"/>
    </source>
</evidence>
<dbReference type="GO" id="GO:0019877">
    <property type="term" value="P:diaminopimelate biosynthetic process"/>
    <property type="evidence" value="ECO:0007669"/>
    <property type="project" value="UniProtKB-KW"/>
</dbReference>
<dbReference type="InterPro" id="IPR050072">
    <property type="entry name" value="Peptidase_M20A"/>
</dbReference>
<evidence type="ECO:0000313" key="18">
    <source>
        <dbReference type="Proteomes" id="UP000663505"/>
    </source>
</evidence>
<evidence type="ECO:0000256" key="10">
    <source>
        <dbReference type="ARBA" id="ARBA00022833"/>
    </source>
</evidence>
<evidence type="ECO:0000256" key="9">
    <source>
        <dbReference type="ARBA" id="ARBA00022801"/>
    </source>
</evidence>
<keyword evidence="8" id="KW-0479">Metal-binding</keyword>
<dbReference type="PROSITE" id="PS00759">
    <property type="entry name" value="ARGE_DAPE_CPG2_2"/>
    <property type="match status" value="1"/>
</dbReference>
<dbReference type="PROSITE" id="PS00758">
    <property type="entry name" value="ARGE_DAPE_CPG2_1"/>
    <property type="match status" value="1"/>
</dbReference>
<evidence type="ECO:0000256" key="1">
    <source>
        <dbReference type="ARBA" id="ARBA00001941"/>
    </source>
</evidence>
<evidence type="ECO:0000256" key="2">
    <source>
        <dbReference type="ARBA" id="ARBA00001947"/>
    </source>
</evidence>
<proteinExistence type="inferred from homology"/>
<accession>A0A9X7VZK0</accession>
<comment type="catalytic activity">
    <reaction evidence="14">
        <text>N-succinyl-(2S,6S)-2,6-diaminopimelate + H2O = (2S,6S)-2,6-diaminopimelate + succinate</text>
        <dbReference type="Rhea" id="RHEA:22608"/>
        <dbReference type="ChEBI" id="CHEBI:15377"/>
        <dbReference type="ChEBI" id="CHEBI:30031"/>
        <dbReference type="ChEBI" id="CHEBI:57609"/>
        <dbReference type="ChEBI" id="CHEBI:58087"/>
        <dbReference type="EC" id="3.5.1.18"/>
    </reaction>
</comment>
<organism evidence="17 18">
    <name type="scientific">Alicyclobacillus mengziensis</name>
    <dbReference type="NCBI Taxonomy" id="2931921"/>
    <lineage>
        <taxon>Bacteria</taxon>
        <taxon>Bacillati</taxon>
        <taxon>Bacillota</taxon>
        <taxon>Bacilli</taxon>
        <taxon>Bacillales</taxon>
        <taxon>Alicyclobacillaceae</taxon>
        <taxon>Alicyclobacillus</taxon>
    </lineage>
</organism>
<keyword evidence="11" id="KW-0220">Diaminopimelate biosynthesis</keyword>
<keyword evidence="12" id="KW-0457">Lysine biosynthesis</keyword>
<dbReference type="InterPro" id="IPR036264">
    <property type="entry name" value="Bact_exopeptidase_dim_dom"/>
</dbReference>
<dbReference type="InterPro" id="IPR002933">
    <property type="entry name" value="Peptidase_M20"/>
</dbReference>
<keyword evidence="10" id="KW-0862">Zinc</keyword>
<evidence type="ECO:0000256" key="5">
    <source>
        <dbReference type="ARBA" id="ARBA00011921"/>
    </source>
</evidence>
<dbReference type="CDD" id="cd08659">
    <property type="entry name" value="M20_ArgE_DapE-like"/>
    <property type="match status" value="1"/>
</dbReference>
<feature type="coiled-coil region" evidence="15">
    <location>
        <begin position="262"/>
        <end position="289"/>
    </location>
</feature>
<keyword evidence="18" id="KW-1185">Reference proteome</keyword>
<comment type="pathway">
    <text evidence="3">Amino-acid biosynthesis; L-lysine biosynthesis via DAP pathway; LL-2,6-diaminopimelate from (S)-tetrahydrodipicolinate (succinylase route): step 3/3.</text>
</comment>
<protein>
    <recommendedName>
        <fullName evidence="6">Probable succinyl-diaminopimelate desuccinylase</fullName>
        <ecNumber evidence="5">3.5.1.18</ecNumber>
    </recommendedName>
</protein>
<evidence type="ECO:0000259" key="16">
    <source>
        <dbReference type="Pfam" id="PF07687"/>
    </source>
</evidence>
<evidence type="ECO:0000256" key="15">
    <source>
        <dbReference type="SAM" id="Coils"/>
    </source>
</evidence>
<dbReference type="GO" id="GO:0009085">
    <property type="term" value="P:lysine biosynthetic process"/>
    <property type="evidence" value="ECO:0007669"/>
    <property type="project" value="UniProtKB-KW"/>
</dbReference>
<dbReference type="Pfam" id="PF07687">
    <property type="entry name" value="M20_dimer"/>
    <property type="match status" value="1"/>
</dbReference>
<comment type="similarity">
    <text evidence="4">Belongs to the peptidase M20A family.</text>
</comment>
<dbReference type="GO" id="GO:0009014">
    <property type="term" value="F:succinyl-diaminopimelate desuccinylase activity"/>
    <property type="evidence" value="ECO:0007669"/>
    <property type="project" value="UniProtKB-EC"/>
</dbReference>
<dbReference type="PANTHER" id="PTHR43808:SF8">
    <property type="entry name" value="PEPTIDASE M20 DIMERISATION DOMAIN-CONTAINING PROTEIN"/>
    <property type="match status" value="1"/>
</dbReference>
<evidence type="ECO:0000256" key="3">
    <source>
        <dbReference type="ARBA" id="ARBA00005130"/>
    </source>
</evidence>
<dbReference type="EC" id="3.5.1.18" evidence="5"/>
<dbReference type="InterPro" id="IPR001261">
    <property type="entry name" value="ArgE/DapE_CS"/>
</dbReference>
<dbReference type="Pfam" id="PF01546">
    <property type="entry name" value="Peptidase_M20"/>
    <property type="match status" value="1"/>
</dbReference>
<evidence type="ECO:0000256" key="8">
    <source>
        <dbReference type="ARBA" id="ARBA00022723"/>
    </source>
</evidence>
<dbReference type="GO" id="GO:0046872">
    <property type="term" value="F:metal ion binding"/>
    <property type="evidence" value="ECO:0007669"/>
    <property type="project" value="UniProtKB-KW"/>
</dbReference>
<keyword evidence="7" id="KW-0028">Amino-acid biosynthesis</keyword>
<dbReference type="NCBIfam" id="TIGR01910">
    <property type="entry name" value="DapE-ArgE"/>
    <property type="match status" value="1"/>
</dbReference>
<keyword evidence="9" id="KW-0378">Hydrolase</keyword>
<dbReference type="KEGG" id="afx:JZ786_19490"/>
<dbReference type="Gene3D" id="1.10.150.900">
    <property type="match status" value="1"/>
</dbReference>
<dbReference type="SUPFAM" id="SSF53187">
    <property type="entry name" value="Zn-dependent exopeptidases"/>
    <property type="match status" value="1"/>
</dbReference>
<dbReference type="PANTHER" id="PTHR43808">
    <property type="entry name" value="ACETYLORNITHINE DEACETYLASE"/>
    <property type="match status" value="1"/>
</dbReference>
<dbReference type="Gene3D" id="3.40.630.10">
    <property type="entry name" value="Zn peptidases"/>
    <property type="match status" value="1"/>
</dbReference>
<reference evidence="17 18" key="1">
    <citation type="submission" date="2021-02" db="EMBL/GenBank/DDBJ databases">
        <title>Alicyclobacillus curvatus sp. nov. and Alicyclobacillus mengziensis sp. nov., two acidophilic bacteria isolated from acid mine drainage.</title>
        <authorList>
            <person name="Huang Y."/>
        </authorList>
    </citation>
    <scope>NUCLEOTIDE SEQUENCE [LARGE SCALE GENOMIC DNA]</scope>
    <source>
        <strain evidence="17 18">S30H14</strain>
    </source>
</reference>
<dbReference type="EMBL" id="CP071182">
    <property type="protein sequence ID" value="QSO46613.1"/>
    <property type="molecule type" value="Genomic_DNA"/>
</dbReference>
<dbReference type="Gene3D" id="3.30.70.360">
    <property type="match status" value="1"/>
</dbReference>
<sequence length="391" mass="42709">MNQGAVQFLKQLIQIPSINPPGNERQVAQAIADLLTGHGLEAECLDFEEGRANLVGWLRGQSATEGKRVLAVSGHMDVVPAGEIPWDHDPFSADEVDGKIYGRGTVDMKGGLAALIFAMLELKDEGTELYGDVKLLATAGEEAGAVGSERLYHAGYMDDVDALLVAEPTSGEIMVANKGVLWVEITCYGKTAHGSLPDSGINAIAHMSKILHALFNDFKMSYETDPLLGGPTFSVGVIEGGVKTNVVPDRCRIEIDFRTVPSQNHEHILEELQHLIDSVQKDTPNLKAEMRIFNDLPSVRTDVDHPFVKIVQEAVKEVCGEVRQPNGVTAYTDCSRLVPPGGKQQPFVIICGADTHLAHQPDEYIEVDTFLEAIRLYKTIIKKYLAKRITT</sequence>
<comment type="cofactor">
    <cofactor evidence="2">
        <name>Zn(2+)</name>
        <dbReference type="ChEBI" id="CHEBI:29105"/>
    </cofactor>
</comment>
<dbReference type="SUPFAM" id="SSF55031">
    <property type="entry name" value="Bacterial exopeptidase dimerisation domain"/>
    <property type="match status" value="1"/>
</dbReference>
<evidence type="ECO:0000256" key="14">
    <source>
        <dbReference type="ARBA" id="ARBA00051301"/>
    </source>
</evidence>
<comment type="cofactor">
    <cofactor evidence="1">
        <name>Co(2+)</name>
        <dbReference type="ChEBI" id="CHEBI:48828"/>
    </cofactor>
</comment>
<evidence type="ECO:0000256" key="6">
    <source>
        <dbReference type="ARBA" id="ARBA00016853"/>
    </source>
</evidence>
<name>A0A9X7VZK0_9BACL</name>
<dbReference type="RefSeq" id="WP_206655980.1">
    <property type="nucleotide sequence ID" value="NZ_CP071182.1"/>
</dbReference>